<sequence length="553" mass="63903">MGLKRVKKEDFVLSDYVKNGLHTKKSTSFVFKVDEIKKLPLLDKMEGKDETVDLFDYSESRKGFSLVLRISHSKKTFYLKARAGKTVARGAMRKLGDFGYRTANRSRPAKGLIELSEARKKFHELADQLMIQSEEAREVADLTIRDYLETLYTHDRDNYSVKSGKHHPLKPGTVEQLIQAFPHWIDRKVGDVKKEWVQEFVDHWDSLHLKDLETGKPVLDPVTNKPVSTNSSETRRKKYTMLNAMFNMCAKRGYIPSNPIDGQIGRFPRSKFKSDVSYDYVFEEVIEHLFNSEDIKGSLAGKIVIATMILTGARNAEVYKNYTSNFDSKERTMFIPAEISKNNGQRKVKIENDTYWEFVALYLEQNHFINQFGHMFPSTKKNGHATEAIYRPVWETLKPAFNQEGRLYDVRHTFARRVTKEFGISQAAEVLGDSIETAHNHYVQGDEEEKFANMAAIQQTSREIEKPAQADFETPAKEPPAHQQDSSEQIVEANEEFMPEPVLWLFNMFKNGKVLPTPNQIYASQWQHFVGFVTKKHERSDLGEEVEDWLMMQ</sequence>
<dbReference type="InterPro" id="IPR013762">
    <property type="entry name" value="Integrase-like_cat_sf"/>
</dbReference>
<accession>A0ABU7G0L5</accession>
<dbReference type="Pfam" id="PF00589">
    <property type="entry name" value="Phage_integrase"/>
    <property type="match status" value="1"/>
</dbReference>
<proteinExistence type="inferred from homology"/>
<dbReference type="PANTHER" id="PTHR30629:SF2">
    <property type="entry name" value="PROPHAGE INTEGRASE INTS-RELATED"/>
    <property type="match status" value="1"/>
</dbReference>
<dbReference type="InterPro" id="IPR050808">
    <property type="entry name" value="Phage_Integrase"/>
</dbReference>
<keyword evidence="2" id="KW-0229">DNA integration</keyword>
<reference evidence="6 7" key="2">
    <citation type="submission" date="2023-12" db="EMBL/GenBank/DDBJ databases">
        <authorList>
            <consortium name="Cladostephus spongiosus"/>
            <person name="Lorente B."/>
            <person name="Cabral C."/>
            <person name="Frias J."/>
            <person name="Faria J."/>
            <person name="Toubarro D."/>
        </authorList>
    </citation>
    <scope>NUCLEOTIDE SEQUENCE [LARGE SCALE GENOMIC DNA]</scope>
    <source>
        <strain evidence="6 7">ZMCS4</strain>
    </source>
</reference>
<evidence type="ECO:0000256" key="1">
    <source>
        <dbReference type="ARBA" id="ARBA00008857"/>
    </source>
</evidence>
<dbReference type="SUPFAM" id="SSF56349">
    <property type="entry name" value="DNA breaking-rejoining enzymes"/>
    <property type="match status" value="1"/>
</dbReference>
<keyword evidence="4" id="KW-0233">DNA recombination</keyword>
<dbReference type="InterPro" id="IPR011010">
    <property type="entry name" value="DNA_brk_join_enz"/>
</dbReference>
<evidence type="ECO:0000256" key="4">
    <source>
        <dbReference type="ARBA" id="ARBA00023172"/>
    </source>
</evidence>
<feature type="domain" description="Tyr recombinase" evidence="5">
    <location>
        <begin position="284"/>
        <end position="447"/>
    </location>
</feature>
<keyword evidence="7" id="KW-1185">Reference proteome</keyword>
<dbReference type="InterPro" id="IPR002104">
    <property type="entry name" value="Integrase_catalytic"/>
</dbReference>
<reference evidence="7" key="1">
    <citation type="submission" date="2023-07" db="EMBL/GenBank/DDBJ databases">
        <title>Draft genome sequence of Agarivorans aestuarii strain ZMCS4, a CAZymes producing bacteria isolated from the marine brown algae Clodostephus spongiosus.</title>
        <authorList>
            <person name="Lorente B."/>
            <person name="Cabral C."/>
            <person name="Frias J."/>
            <person name="Faria J."/>
            <person name="Toubarro D."/>
        </authorList>
    </citation>
    <scope>NUCLEOTIDE SEQUENCE [LARGE SCALE GENOMIC DNA]</scope>
    <source>
        <strain evidence="7">ZMCS4</strain>
    </source>
</reference>
<dbReference type="RefSeq" id="WP_329774276.1">
    <property type="nucleotide sequence ID" value="NZ_JAYDYW010000004.1"/>
</dbReference>
<gene>
    <name evidence="6" type="ORF">SNR37_002274</name>
</gene>
<evidence type="ECO:0000259" key="5">
    <source>
        <dbReference type="Pfam" id="PF00589"/>
    </source>
</evidence>
<protein>
    <submittedName>
        <fullName evidence="6">Tyrosine-type recombinase/integrase</fullName>
    </submittedName>
</protein>
<comment type="similarity">
    <text evidence="1">Belongs to the 'phage' integrase family.</text>
</comment>
<dbReference type="EMBL" id="JAYDYW010000004">
    <property type="protein sequence ID" value="MEE1672863.1"/>
    <property type="molecule type" value="Genomic_DNA"/>
</dbReference>
<name>A0ABU7G0L5_9ALTE</name>
<organism evidence="6 7">
    <name type="scientific">Agarivorans aestuarii</name>
    <dbReference type="NCBI Taxonomy" id="1563703"/>
    <lineage>
        <taxon>Bacteria</taxon>
        <taxon>Pseudomonadati</taxon>
        <taxon>Pseudomonadota</taxon>
        <taxon>Gammaproteobacteria</taxon>
        <taxon>Alteromonadales</taxon>
        <taxon>Alteromonadaceae</taxon>
        <taxon>Agarivorans</taxon>
    </lineage>
</organism>
<evidence type="ECO:0000256" key="3">
    <source>
        <dbReference type="ARBA" id="ARBA00023125"/>
    </source>
</evidence>
<dbReference type="Proteomes" id="UP001310248">
    <property type="component" value="Unassembled WGS sequence"/>
</dbReference>
<dbReference type="InterPro" id="IPR010998">
    <property type="entry name" value="Integrase_recombinase_N"/>
</dbReference>
<dbReference type="PANTHER" id="PTHR30629">
    <property type="entry name" value="PROPHAGE INTEGRASE"/>
    <property type="match status" value="1"/>
</dbReference>
<keyword evidence="3" id="KW-0238">DNA-binding</keyword>
<comment type="caution">
    <text evidence="6">The sequence shown here is derived from an EMBL/GenBank/DDBJ whole genome shotgun (WGS) entry which is preliminary data.</text>
</comment>
<evidence type="ECO:0000313" key="6">
    <source>
        <dbReference type="EMBL" id="MEE1672863.1"/>
    </source>
</evidence>
<evidence type="ECO:0000256" key="2">
    <source>
        <dbReference type="ARBA" id="ARBA00022908"/>
    </source>
</evidence>
<dbReference type="Gene3D" id="1.10.150.130">
    <property type="match status" value="1"/>
</dbReference>
<dbReference type="Gene3D" id="1.10.443.10">
    <property type="entry name" value="Intergrase catalytic core"/>
    <property type="match status" value="1"/>
</dbReference>
<evidence type="ECO:0000313" key="7">
    <source>
        <dbReference type="Proteomes" id="UP001310248"/>
    </source>
</evidence>